<comment type="caution">
    <text evidence="1">The sequence shown here is derived from an EMBL/GenBank/DDBJ whole genome shotgun (WGS) entry which is preliminary data.</text>
</comment>
<dbReference type="AlphaFoldDB" id="A0A699XDF3"/>
<evidence type="ECO:0000313" key="1">
    <source>
        <dbReference type="EMBL" id="GFD57915.1"/>
    </source>
</evidence>
<name>A0A699XDF3_TANCI</name>
<gene>
    <name evidence="1" type="ORF">Tci_929884</name>
</gene>
<accession>A0A699XDF3</accession>
<dbReference type="EMBL" id="BKCJ011846532">
    <property type="protein sequence ID" value="GFD57915.1"/>
    <property type="molecule type" value="Genomic_DNA"/>
</dbReference>
<feature type="non-terminal residue" evidence="1">
    <location>
        <position position="1"/>
    </location>
</feature>
<organism evidence="1">
    <name type="scientific">Tanacetum cinerariifolium</name>
    <name type="common">Dalmatian daisy</name>
    <name type="synonym">Chrysanthemum cinerariifolium</name>
    <dbReference type="NCBI Taxonomy" id="118510"/>
    <lineage>
        <taxon>Eukaryota</taxon>
        <taxon>Viridiplantae</taxon>
        <taxon>Streptophyta</taxon>
        <taxon>Embryophyta</taxon>
        <taxon>Tracheophyta</taxon>
        <taxon>Spermatophyta</taxon>
        <taxon>Magnoliopsida</taxon>
        <taxon>eudicotyledons</taxon>
        <taxon>Gunneridae</taxon>
        <taxon>Pentapetalae</taxon>
        <taxon>asterids</taxon>
        <taxon>campanulids</taxon>
        <taxon>Asterales</taxon>
        <taxon>Asteraceae</taxon>
        <taxon>Asteroideae</taxon>
        <taxon>Anthemideae</taxon>
        <taxon>Anthemidinae</taxon>
        <taxon>Tanacetum</taxon>
    </lineage>
</organism>
<sequence length="53" mass="5465">GRVPVGPGRAWQDLAHGPFLREPADSRAPPAFSSLHALGASAVVPVDRHAQAA</sequence>
<proteinExistence type="predicted"/>
<reference evidence="1" key="1">
    <citation type="journal article" date="2019" name="Sci. Rep.">
        <title>Draft genome of Tanacetum cinerariifolium, the natural source of mosquito coil.</title>
        <authorList>
            <person name="Yamashiro T."/>
            <person name="Shiraishi A."/>
            <person name="Satake H."/>
            <person name="Nakayama K."/>
        </authorList>
    </citation>
    <scope>NUCLEOTIDE SEQUENCE</scope>
</reference>
<protein>
    <submittedName>
        <fullName evidence="1">Uncharacterized protein</fullName>
    </submittedName>
</protein>